<evidence type="ECO:0000313" key="9">
    <source>
        <dbReference type="EMBL" id="TXH87484.1"/>
    </source>
</evidence>
<dbReference type="InterPro" id="IPR001279">
    <property type="entry name" value="Metallo-B-lactamas"/>
</dbReference>
<evidence type="ECO:0000256" key="2">
    <source>
        <dbReference type="ARBA" id="ARBA00004963"/>
    </source>
</evidence>
<feature type="binding site" evidence="7">
    <location>
        <position position="52"/>
    </location>
    <ligand>
        <name>Zn(2+)</name>
        <dbReference type="ChEBI" id="CHEBI:29105"/>
        <label>1</label>
    </ligand>
</feature>
<dbReference type="Pfam" id="PF00753">
    <property type="entry name" value="Lactamase_B"/>
    <property type="match status" value="1"/>
</dbReference>
<feature type="binding site" evidence="7">
    <location>
        <position position="110"/>
    </location>
    <ligand>
        <name>Zn(2+)</name>
        <dbReference type="ChEBI" id="CHEBI:29105"/>
        <label>1</label>
    </ligand>
</feature>
<comment type="subunit">
    <text evidence="7">Monomer.</text>
</comment>
<evidence type="ECO:0000256" key="6">
    <source>
        <dbReference type="ARBA" id="ARBA00022833"/>
    </source>
</evidence>
<evidence type="ECO:0000256" key="1">
    <source>
        <dbReference type="ARBA" id="ARBA00001623"/>
    </source>
</evidence>
<dbReference type="Proteomes" id="UP000321192">
    <property type="component" value="Unassembled WGS sequence"/>
</dbReference>
<feature type="binding site" evidence="7">
    <location>
        <position position="56"/>
    </location>
    <ligand>
        <name>Zn(2+)</name>
        <dbReference type="ChEBI" id="CHEBI:29105"/>
        <label>2</label>
    </ligand>
</feature>
<sequence>MDIIPVPAFRDNYIWLVHDGRHALVVDPGDATPVEEALREHGLVLGAILVTHHHPDHTGGIAALVASHRVPVYGPARESIAGVVHAVSDGDEIHLPAPAIALRVLDVPGHTAGHVAYVGMDIEPGLVFCGDTLFSAGCGRLFEGTPTQLAHSLARLAALPPDTRVFCTHEYTLSNLAFARAAEPENVERDAWAAHCETLRARGEPTLPSTVARELAINPFLRCDQPGVIEAVAAHTGSRPQDALECLAALRAWKDRF</sequence>
<dbReference type="InterPro" id="IPR036866">
    <property type="entry name" value="RibonucZ/Hydroxyglut_hydro"/>
</dbReference>
<dbReference type="SUPFAM" id="SSF56281">
    <property type="entry name" value="Metallo-hydrolase/oxidoreductase"/>
    <property type="match status" value="1"/>
</dbReference>
<dbReference type="CDD" id="cd07723">
    <property type="entry name" value="hydroxyacylglutathione_hydrolase_MBL-fold"/>
    <property type="match status" value="1"/>
</dbReference>
<dbReference type="InterPro" id="IPR017782">
    <property type="entry name" value="Hydroxyacylglutathione_Hdrlase"/>
</dbReference>
<comment type="cofactor">
    <cofactor evidence="7">
        <name>Zn(2+)</name>
        <dbReference type="ChEBI" id="CHEBI:29105"/>
    </cofactor>
    <text evidence="7">Binds 2 Zn(2+) ions per subunit.</text>
</comment>
<keyword evidence="6 7" id="KW-0862">Zinc</keyword>
<protein>
    <recommendedName>
        <fullName evidence="7">Hydroxyacylglutathione hydrolase</fullName>
        <ecNumber evidence="7">3.1.2.6</ecNumber>
    </recommendedName>
    <alternativeName>
        <fullName evidence="7">Glyoxalase II</fullName>
        <shortName evidence="7">Glx II</shortName>
    </alternativeName>
</protein>
<dbReference type="PANTHER" id="PTHR43705:SF1">
    <property type="entry name" value="HYDROXYACYLGLUTATHIONE HYDROLASE GLOB"/>
    <property type="match status" value="1"/>
</dbReference>
<comment type="function">
    <text evidence="7">Thiolesterase that catalyzes the hydrolysis of S-D-lactoyl-glutathione to form glutathione and D-lactic acid.</text>
</comment>
<comment type="similarity">
    <text evidence="3 7">Belongs to the metallo-beta-lactamase superfamily. Glyoxalase II family.</text>
</comment>
<gene>
    <name evidence="7 9" type="primary">gloB</name>
    <name evidence="9" type="ORF">E6Q80_06240</name>
</gene>
<name>A0A5C7SUB3_THASP</name>
<comment type="caution">
    <text evidence="9">The sequence shown here is derived from an EMBL/GenBank/DDBJ whole genome shotgun (WGS) entry which is preliminary data.</text>
</comment>
<dbReference type="RefSeq" id="WP_276657661.1">
    <property type="nucleotide sequence ID" value="NZ_SSFD01000086.1"/>
</dbReference>
<dbReference type="GO" id="GO:0004416">
    <property type="term" value="F:hydroxyacylglutathione hydrolase activity"/>
    <property type="evidence" value="ECO:0007669"/>
    <property type="project" value="UniProtKB-UniRule"/>
</dbReference>
<dbReference type="Gene3D" id="3.60.15.10">
    <property type="entry name" value="Ribonuclease Z/Hydroxyacylglutathione hydrolase-like"/>
    <property type="match status" value="1"/>
</dbReference>
<proteinExistence type="inferred from homology"/>
<feature type="binding site" evidence="7">
    <location>
        <position position="131"/>
    </location>
    <ligand>
        <name>Zn(2+)</name>
        <dbReference type="ChEBI" id="CHEBI:29105"/>
        <label>2</label>
    </ligand>
</feature>
<accession>A0A5C7SUB3</accession>
<dbReference type="EMBL" id="SSFD01000086">
    <property type="protein sequence ID" value="TXH87484.1"/>
    <property type="molecule type" value="Genomic_DNA"/>
</dbReference>
<evidence type="ECO:0000259" key="8">
    <source>
        <dbReference type="SMART" id="SM00849"/>
    </source>
</evidence>
<dbReference type="GO" id="GO:0019243">
    <property type="term" value="P:methylglyoxal catabolic process to D-lactate via S-lactoyl-glutathione"/>
    <property type="evidence" value="ECO:0007669"/>
    <property type="project" value="UniProtKB-UniRule"/>
</dbReference>
<dbReference type="UniPathway" id="UPA00619">
    <property type="reaction ID" value="UER00676"/>
</dbReference>
<dbReference type="HAMAP" id="MF_01374">
    <property type="entry name" value="Glyoxalase_2"/>
    <property type="match status" value="1"/>
</dbReference>
<dbReference type="AlphaFoldDB" id="A0A5C7SUB3"/>
<dbReference type="GO" id="GO:0046872">
    <property type="term" value="F:metal ion binding"/>
    <property type="evidence" value="ECO:0007669"/>
    <property type="project" value="UniProtKB-KW"/>
</dbReference>
<evidence type="ECO:0000256" key="7">
    <source>
        <dbReference type="HAMAP-Rule" id="MF_01374"/>
    </source>
</evidence>
<evidence type="ECO:0000256" key="5">
    <source>
        <dbReference type="ARBA" id="ARBA00022801"/>
    </source>
</evidence>
<keyword evidence="5 7" id="KW-0378">Hydrolase</keyword>
<dbReference type="InterPro" id="IPR035680">
    <property type="entry name" value="Clx_II_MBL"/>
</dbReference>
<feature type="binding site" evidence="7">
    <location>
        <position position="57"/>
    </location>
    <ligand>
        <name>Zn(2+)</name>
        <dbReference type="ChEBI" id="CHEBI:29105"/>
        <label>2</label>
    </ligand>
</feature>
<dbReference type="Pfam" id="PF16123">
    <property type="entry name" value="HAGH_C"/>
    <property type="match status" value="1"/>
</dbReference>
<feature type="domain" description="Metallo-beta-lactamase" evidence="8">
    <location>
        <begin position="11"/>
        <end position="169"/>
    </location>
</feature>
<dbReference type="PIRSF" id="PIRSF005457">
    <property type="entry name" value="Glx"/>
    <property type="match status" value="1"/>
</dbReference>
<evidence type="ECO:0000313" key="10">
    <source>
        <dbReference type="Proteomes" id="UP000321192"/>
    </source>
</evidence>
<evidence type="ECO:0000256" key="4">
    <source>
        <dbReference type="ARBA" id="ARBA00022723"/>
    </source>
</evidence>
<feature type="binding site" evidence="7">
    <location>
        <position position="169"/>
    </location>
    <ligand>
        <name>Zn(2+)</name>
        <dbReference type="ChEBI" id="CHEBI:29105"/>
        <label>2</label>
    </ligand>
</feature>
<evidence type="ECO:0000256" key="3">
    <source>
        <dbReference type="ARBA" id="ARBA00006759"/>
    </source>
</evidence>
<dbReference type="SMART" id="SM00849">
    <property type="entry name" value="Lactamase_B"/>
    <property type="match status" value="1"/>
</dbReference>
<keyword evidence="4 7" id="KW-0479">Metal-binding</keyword>
<comment type="catalytic activity">
    <reaction evidence="1 7">
        <text>an S-(2-hydroxyacyl)glutathione + H2O = a 2-hydroxy carboxylate + glutathione + H(+)</text>
        <dbReference type="Rhea" id="RHEA:21864"/>
        <dbReference type="ChEBI" id="CHEBI:15377"/>
        <dbReference type="ChEBI" id="CHEBI:15378"/>
        <dbReference type="ChEBI" id="CHEBI:57925"/>
        <dbReference type="ChEBI" id="CHEBI:58896"/>
        <dbReference type="ChEBI" id="CHEBI:71261"/>
        <dbReference type="EC" id="3.1.2.6"/>
    </reaction>
</comment>
<organism evidence="9 10">
    <name type="scientific">Thauera aminoaromatica</name>
    <dbReference type="NCBI Taxonomy" id="164330"/>
    <lineage>
        <taxon>Bacteria</taxon>
        <taxon>Pseudomonadati</taxon>
        <taxon>Pseudomonadota</taxon>
        <taxon>Betaproteobacteria</taxon>
        <taxon>Rhodocyclales</taxon>
        <taxon>Zoogloeaceae</taxon>
        <taxon>Thauera</taxon>
    </lineage>
</organism>
<dbReference type="InterPro" id="IPR032282">
    <property type="entry name" value="HAGH_C"/>
</dbReference>
<dbReference type="NCBIfam" id="TIGR03413">
    <property type="entry name" value="GSH_gloB"/>
    <property type="match status" value="1"/>
</dbReference>
<reference evidence="9 10" key="1">
    <citation type="submission" date="2018-09" db="EMBL/GenBank/DDBJ databases">
        <title>Metagenome Assembled Genomes from an Advanced Water Purification Facility.</title>
        <authorList>
            <person name="Stamps B.W."/>
            <person name="Spear J.R."/>
        </authorList>
    </citation>
    <scope>NUCLEOTIDE SEQUENCE [LARGE SCALE GENOMIC DNA]</scope>
    <source>
        <strain evidence="9">Bin_27_1</strain>
    </source>
</reference>
<dbReference type="InterPro" id="IPR050110">
    <property type="entry name" value="Glyoxalase_II_hydrolase"/>
</dbReference>
<feature type="binding site" evidence="7">
    <location>
        <position position="131"/>
    </location>
    <ligand>
        <name>Zn(2+)</name>
        <dbReference type="ChEBI" id="CHEBI:29105"/>
        <label>1</label>
    </ligand>
</feature>
<comment type="pathway">
    <text evidence="2 7">Secondary metabolite metabolism; methylglyoxal degradation; (R)-lactate from methylglyoxal: step 2/2.</text>
</comment>
<feature type="binding site" evidence="7">
    <location>
        <position position="54"/>
    </location>
    <ligand>
        <name>Zn(2+)</name>
        <dbReference type="ChEBI" id="CHEBI:29105"/>
        <label>1</label>
    </ligand>
</feature>
<dbReference type="EC" id="3.1.2.6" evidence="7"/>
<dbReference type="PANTHER" id="PTHR43705">
    <property type="entry name" value="HYDROXYACYLGLUTATHIONE HYDROLASE"/>
    <property type="match status" value="1"/>
</dbReference>